<proteinExistence type="predicted"/>
<evidence type="ECO:0000313" key="1">
    <source>
        <dbReference type="EMBL" id="QHS89619.1"/>
    </source>
</evidence>
<reference evidence="1" key="1">
    <citation type="journal article" date="2020" name="Nature">
        <title>Giant virus diversity and host interactions through global metagenomics.</title>
        <authorList>
            <person name="Schulz F."/>
            <person name="Roux S."/>
            <person name="Paez-Espino D."/>
            <person name="Jungbluth S."/>
            <person name="Walsh D.A."/>
            <person name="Denef V.J."/>
            <person name="McMahon K.D."/>
            <person name="Konstantinidis K.T."/>
            <person name="Eloe-Fadrosh E.A."/>
            <person name="Kyrpides N.C."/>
            <person name="Woyke T."/>
        </authorList>
    </citation>
    <scope>NUCLEOTIDE SEQUENCE</scope>
    <source>
        <strain evidence="1">GVMAG-M-3300010160-26</strain>
    </source>
</reference>
<accession>A0A6C0BDG9</accession>
<protein>
    <submittedName>
        <fullName evidence="1">Uncharacterized protein</fullName>
    </submittedName>
</protein>
<name>A0A6C0BDG9_9ZZZZ</name>
<dbReference type="AlphaFoldDB" id="A0A6C0BDG9"/>
<organism evidence="1">
    <name type="scientific">viral metagenome</name>
    <dbReference type="NCBI Taxonomy" id="1070528"/>
    <lineage>
        <taxon>unclassified sequences</taxon>
        <taxon>metagenomes</taxon>
        <taxon>organismal metagenomes</taxon>
    </lineage>
</organism>
<dbReference type="EMBL" id="MN739114">
    <property type="protein sequence ID" value="QHS89619.1"/>
    <property type="molecule type" value="Genomic_DNA"/>
</dbReference>
<sequence>MSRFSQIKDAFLNEDSIKKVINGVQKKVKKLSDVDVANIAHTMEQIATVDFFMRFDSLTKCREYLINELSTKFPIPVIEEDITYAEYSQRVIKLDGSPGDSHVTNLITSNVEVGGNDNDKIQKVSISGESLQNILTMLKQLGPSQISSGGGGSSNGYNSYTQTVELTLDTKNRLLSESDPSTRNSINWVYSSSNTSNWIQGSAISIYQITQIFSIDCGIMYFPMIENTTIDEFKQISMFISEFSSYGTYTTSNVRYHFLFSVEKVTTPGSGRLKLIPVHDNTEMLFEPAITQLSTLSISFATPFEKIIFGRDRDTATVTIGATTTITTDNPHGLNNGDLIALVGFTTSNTATDNNTIILANSVAGFTISNMTPMTFTIASLDTSTVTLPVSVTTVIYLSKRFIIPLRFKSFK</sequence>